<feature type="region of interest" description="Disordered" evidence="1">
    <location>
        <begin position="1"/>
        <end position="23"/>
    </location>
</feature>
<protein>
    <submittedName>
        <fullName evidence="3">Uncharacterized protein</fullName>
    </submittedName>
</protein>
<dbReference type="OrthoDB" id="10502816at2759"/>
<evidence type="ECO:0000256" key="1">
    <source>
        <dbReference type="SAM" id="MobiDB-lite"/>
    </source>
</evidence>
<sequence>MEAKIPSGPSPGLTQQKPKSDHPLGRVLEPLGFYRHPILFALGALVSFYLFAFVCRQYCDADSCQYYRRSMMSAFGFFFFIYGIWAQGVKKLAVESRQREECALRNEKTPLSAY</sequence>
<feature type="transmembrane region" description="Helical" evidence="2">
    <location>
        <begin position="33"/>
        <end position="54"/>
    </location>
</feature>
<dbReference type="AlphaFoldDB" id="A0A0M8NXE6"/>
<dbReference type="EMBL" id="LHQQ01000136">
    <property type="protein sequence ID" value="KOS41286.1"/>
    <property type="molecule type" value="Genomic_DNA"/>
</dbReference>
<proteinExistence type="predicted"/>
<keyword evidence="4" id="KW-1185">Reference proteome</keyword>
<evidence type="ECO:0000313" key="4">
    <source>
        <dbReference type="Proteomes" id="UP000037696"/>
    </source>
</evidence>
<evidence type="ECO:0000313" key="3">
    <source>
        <dbReference type="EMBL" id="KOS41286.1"/>
    </source>
</evidence>
<name>A0A0M8NXE6_9EURO</name>
<reference evidence="3 4" key="1">
    <citation type="submission" date="2015-08" db="EMBL/GenBank/DDBJ databases">
        <title>Genome sequencing of Penicillium nordicum.</title>
        <authorList>
            <person name="Nguyen H.D."/>
            <person name="Seifert K.A."/>
        </authorList>
    </citation>
    <scope>NUCLEOTIDE SEQUENCE [LARGE SCALE GENOMIC DNA]</scope>
    <source>
        <strain evidence="3 4">DAOMC 185683</strain>
    </source>
</reference>
<keyword evidence="2" id="KW-0812">Transmembrane</keyword>
<keyword evidence="2" id="KW-0472">Membrane</keyword>
<evidence type="ECO:0000256" key="2">
    <source>
        <dbReference type="SAM" id="Phobius"/>
    </source>
</evidence>
<accession>A0A0M8NXE6</accession>
<comment type="caution">
    <text evidence="3">The sequence shown here is derived from an EMBL/GenBank/DDBJ whole genome shotgun (WGS) entry which is preliminary data.</text>
</comment>
<feature type="transmembrane region" description="Helical" evidence="2">
    <location>
        <begin position="66"/>
        <end position="85"/>
    </location>
</feature>
<organism evidence="3 4">
    <name type="scientific">Penicillium nordicum</name>
    <dbReference type="NCBI Taxonomy" id="229535"/>
    <lineage>
        <taxon>Eukaryota</taxon>
        <taxon>Fungi</taxon>
        <taxon>Dikarya</taxon>
        <taxon>Ascomycota</taxon>
        <taxon>Pezizomycotina</taxon>
        <taxon>Eurotiomycetes</taxon>
        <taxon>Eurotiomycetidae</taxon>
        <taxon>Eurotiales</taxon>
        <taxon>Aspergillaceae</taxon>
        <taxon>Penicillium</taxon>
    </lineage>
</organism>
<dbReference type="Proteomes" id="UP000037696">
    <property type="component" value="Unassembled WGS sequence"/>
</dbReference>
<keyword evidence="2" id="KW-1133">Transmembrane helix</keyword>
<gene>
    <name evidence="3" type="ORF">ACN38_g7841</name>
</gene>